<dbReference type="Gene3D" id="3.30.1460.30">
    <property type="entry name" value="YgaC/TfoX-N like chaperone"/>
    <property type="match status" value="1"/>
</dbReference>
<evidence type="ECO:0000313" key="2">
    <source>
        <dbReference type="EMBL" id="MZR22951.1"/>
    </source>
</evidence>
<dbReference type="AlphaFoldDB" id="A0A845MGX7"/>
<accession>A0A845MGX7</accession>
<dbReference type="GO" id="GO:0008168">
    <property type="term" value="F:methyltransferase activity"/>
    <property type="evidence" value="ECO:0007669"/>
    <property type="project" value="UniProtKB-KW"/>
</dbReference>
<dbReference type="RefSeq" id="WP_161339405.1">
    <property type="nucleotide sequence ID" value="NZ_JBHSDG010000004.1"/>
</dbReference>
<gene>
    <name evidence="2" type="ORF">GQF03_11460</name>
</gene>
<feature type="domain" description="TfoX N-terminal" evidence="1">
    <location>
        <begin position="14"/>
        <end position="99"/>
    </location>
</feature>
<dbReference type="SUPFAM" id="SSF159894">
    <property type="entry name" value="YgaC/TfoX-N like"/>
    <property type="match status" value="1"/>
</dbReference>
<keyword evidence="2" id="KW-0808">Transferase</keyword>
<evidence type="ECO:0000259" key="1">
    <source>
        <dbReference type="Pfam" id="PF04993"/>
    </source>
</evidence>
<evidence type="ECO:0000313" key="3">
    <source>
        <dbReference type="Proteomes" id="UP000445696"/>
    </source>
</evidence>
<keyword evidence="2" id="KW-0489">Methyltransferase</keyword>
<dbReference type="EMBL" id="WTVA01000004">
    <property type="protein sequence ID" value="MZR22951.1"/>
    <property type="molecule type" value="Genomic_DNA"/>
</dbReference>
<proteinExistence type="predicted"/>
<sequence length="107" mass="11678">MSHAYTADLLRRALENRAGISEKKMFGGVCFLLNGNMLCGTGEDRFLFRVGKEQEAEAMARPGAAPMDFTGRKMGGFVYVDVDAAMDTGLESWINLAARFVGNLPPK</sequence>
<dbReference type="InterPro" id="IPR007076">
    <property type="entry name" value="TfoX_N"/>
</dbReference>
<dbReference type="OrthoDB" id="214902at2"/>
<keyword evidence="3" id="KW-1185">Reference proteome</keyword>
<protein>
    <submittedName>
        <fullName evidence="2">RNA methyltransferase</fullName>
    </submittedName>
</protein>
<reference evidence="2 3" key="1">
    <citation type="journal article" date="2014" name="Int. J. Syst. Evol. Microbiol.">
        <title>Sneathiella chungangensis sp. nov., isolated from a marine sand, and emended description of the genus Sneathiella.</title>
        <authorList>
            <person name="Siamphan C."/>
            <person name="Kim H."/>
            <person name="Lee J.S."/>
            <person name="Kim W."/>
        </authorList>
    </citation>
    <scope>NUCLEOTIDE SEQUENCE [LARGE SCALE GENOMIC DNA]</scope>
    <source>
        <strain evidence="2 3">KCTC 32476</strain>
    </source>
</reference>
<comment type="caution">
    <text evidence="2">The sequence shown here is derived from an EMBL/GenBank/DDBJ whole genome shotgun (WGS) entry which is preliminary data.</text>
</comment>
<dbReference type="Pfam" id="PF04993">
    <property type="entry name" value="TfoX_N"/>
    <property type="match status" value="1"/>
</dbReference>
<dbReference type="Proteomes" id="UP000445696">
    <property type="component" value="Unassembled WGS sequence"/>
</dbReference>
<name>A0A845MGX7_9PROT</name>
<organism evidence="2 3">
    <name type="scientific">Sneathiella chungangensis</name>
    <dbReference type="NCBI Taxonomy" id="1418234"/>
    <lineage>
        <taxon>Bacteria</taxon>
        <taxon>Pseudomonadati</taxon>
        <taxon>Pseudomonadota</taxon>
        <taxon>Alphaproteobacteria</taxon>
        <taxon>Sneathiellales</taxon>
        <taxon>Sneathiellaceae</taxon>
        <taxon>Sneathiella</taxon>
    </lineage>
</organism>
<dbReference type="GO" id="GO:0032259">
    <property type="term" value="P:methylation"/>
    <property type="evidence" value="ECO:0007669"/>
    <property type="project" value="UniProtKB-KW"/>
</dbReference>